<evidence type="ECO:0000256" key="3">
    <source>
        <dbReference type="ARBA" id="ARBA00022989"/>
    </source>
</evidence>
<feature type="transmembrane region" description="Helical" evidence="5">
    <location>
        <begin position="36"/>
        <end position="58"/>
    </location>
</feature>
<feature type="transmembrane region" description="Helical" evidence="5">
    <location>
        <begin position="267"/>
        <end position="287"/>
    </location>
</feature>
<dbReference type="AlphaFoldDB" id="A0A923HR08"/>
<protein>
    <submittedName>
        <fullName evidence="7">Sterol desaturase family protein</fullName>
    </submittedName>
</protein>
<dbReference type="PANTHER" id="PTHR11863">
    <property type="entry name" value="STEROL DESATURASE"/>
    <property type="match status" value="1"/>
</dbReference>
<reference evidence="7" key="1">
    <citation type="submission" date="2020-08" db="EMBL/GenBank/DDBJ databases">
        <title>Novel species isolated from subtropical streams in China.</title>
        <authorList>
            <person name="Lu H."/>
        </authorList>
    </citation>
    <scope>NUCLEOTIDE SEQUENCE</scope>
    <source>
        <strain evidence="7">KACC 12607</strain>
    </source>
</reference>
<sequence>MATAVANAPLVVAHEVVEETTHMLHADGELKPGSGLASGVFALALAILCFLGVLAFHFPQYLTTPELRVKYNVTVIRQVMFVALIISGSWSLANVARNRSRGVNCAALFLVLATVALGGSRVPVGDFADGTPYLGLDWLILDLLGSSIIFIVLEKAFPLYIGQAIFRKAWQNDLVHFVVNHLLIGFMLLVVNYLIHNVFGWMVRHEVQEFVSAIWFVPQLLLAVFVADFVEYWAHRAYHEVPFLWKFHAVHHSSEVMDWIAGSRLHMFEIIATRVVILGALYVVGFTKPVLDAYIIVVGFQAVFNHANVHINWGPLRKVFVTPDFHHWHHSSDDEAIDKNYAAHFAFIDWMFGTAVDSEKQFPEKYGVVGDYVPIGFLKQQAFPFKSLPKADS</sequence>
<dbReference type="GO" id="GO:0008610">
    <property type="term" value="P:lipid biosynthetic process"/>
    <property type="evidence" value="ECO:0007669"/>
    <property type="project" value="InterPro"/>
</dbReference>
<keyword evidence="2 5" id="KW-0812">Transmembrane</keyword>
<comment type="caution">
    <text evidence="7">The sequence shown here is derived from an EMBL/GenBank/DDBJ whole genome shotgun (WGS) entry which is preliminary data.</text>
</comment>
<evidence type="ECO:0000313" key="7">
    <source>
        <dbReference type="EMBL" id="MBC3863108.1"/>
    </source>
</evidence>
<evidence type="ECO:0000259" key="6">
    <source>
        <dbReference type="Pfam" id="PF04116"/>
    </source>
</evidence>
<keyword evidence="3 5" id="KW-1133">Transmembrane helix</keyword>
<dbReference type="GO" id="GO:0005506">
    <property type="term" value="F:iron ion binding"/>
    <property type="evidence" value="ECO:0007669"/>
    <property type="project" value="InterPro"/>
</dbReference>
<dbReference type="GO" id="GO:0016020">
    <property type="term" value="C:membrane"/>
    <property type="evidence" value="ECO:0007669"/>
    <property type="project" value="UniProtKB-SubCell"/>
</dbReference>
<evidence type="ECO:0000256" key="4">
    <source>
        <dbReference type="ARBA" id="ARBA00023136"/>
    </source>
</evidence>
<feature type="transmembrane region" description="Helical" evidence="5">
    <location>
        <begin position="134"/>
        <end position="153"/>
    </location>
</feature>
<keyword evidence="8" id="KW-1185">Reference proteome</keyword>
<dbReference type="InterPro" id="IPR006694">
    <property type="entry name" value="Fatty_acid_hydroxylase"/>
</dbReference>
<feature type="domain" description="Fatty acid hydroxylase" evidence="6">
    <location>
        <begin position="221"/>
        <end position="354"/>
    </location>
</feature>
<feature type="transmembrane region" description="Helical" evidence="5">
    <location>
        <begin position="215"/>
        <end position="234"/>
    </location>
</feature>
<evidence type="ECO:0000256" key="5">
    <source>
        <dbReference type="SAM" id="Phobius"/>
    </source>
</evidence>
<feature type="transmembrane region" description="Helical" evidence="5">
    <location>
        <begin position="103"/>
        <end position="122"/>
    </location>
</feature>
<dbReference type="Proteomes" id="UP000634011">
    <property type="component" value="Unassembled WGS sequence"/>
</dbReference>
<evidence type="ECO:0000313" key="8">
    <source>
        <dbReference type="Proteomes" id="UP000634011"/>
    </source>
</evidence>
<comment type="subcellular location">
    <subcellularLocation>
        <location evidence="1">Membrane</location>
    </subcellularLocation>
</comment>
<gene>
    <name evidence="7" type="ORF">H8K32_13440</name>
</gene>
<feature type="transmembrane region" description="Helical" evidence="5">
    <location>
        <begin position="174"/>
        <end position="195"/>
    </location>
</feature>
<accession>A0A923HR08</accession>
<proteinExistence type="predicted"/>
<evidence type="ECO:0000256" key="2">
    <source>
        <dbReference type="ARBA" id="ARBA00022692"/>
    </source>
</evidence>
<keyword evidence="4 5" id="KW-0472">Membrane</keyword>
<dbReference type="GO" id="GO:0016491">
    <property type="term" value="F:oxidoreductase activity"/>
    <property type="evidence" value="ECO:0007669"/>
    <property type="project" value="InterPro"/>
</dbReference>
<dbReference type="InterPro" id="IPR050307">
    <property type="entry name" value="Sterol_Desaturase_Related"/>
</dbReference>
<dbReference type="Pfam" id="PF04116">
    <property type="entry name" value="FA_hydroxylase"/>
    <property type="match status" value="1"/>
</dbReference>
<feature type="transmembrane region" description="Helical" evidence="5">
    <location>
        <begin position="78"/>
        <end position="96"/>
    </location>
</feature>
<dbReference type="RefSeq" id="WP_186913137.1">
    <property type="nucleotide sequence ID" value="NZ_JACOFV010000012.1"/>
</dbReference>
<name>A0A923HR08_9BURK</name>
<evidence type="ECO:0000256" key="1">
    <source>
        <dbReference type="ARBA" id="ARBA00004370"/>
    </source>
</evidence>
<organism evidence="7 8">
    <name type="scientific">Undibacterium jejuense</name>
    <dbReference type="NCBI Taxonomy" id="1344949"/>
    <lineage>
        <taxon>Bacteria</taxon>
        <taxon>Pseudomonadati</taxon>
        <taxon>Pseudomonadota</taxon>
        <taxon>Betaproteobacteria</taxon>
        <taxon>Burkholderiales</taxon>
        <taxon>Oxalobacteraceae</taxon>
        <taxon>Undibacterium</taxon>
    </lineage>
</organism>
<dbReference type="EMBL" id="JACOFV010000012">
    <property type="protein sequence ID" value="MBC3863108.1"/>
    <property type="molecule type" value="Genomic_DNA"/>
</dbReference>